<gene>
    <name evidence="2" type="ORF">FHR80_000677</name>
</gene>
<dbReference type="AlphaFoldDB" id="A0A7W4UDY0"/>
<evidence type="ECO:0000313" key="2">
    <source>
        <dbReference type="EMBL" id="MBB2921783.1"/>
    </source>
</evidence>
<proteinExistence type="predicted"/>
<comment type="caution">
    <text evidence="2">The sequence shown here is derived from an EMBL/GenBank/DDBJ whole genome shotgun (WGS) entry which is preliminary data.</text>
</comment>
<dbReference type="RefSeq" id="WP_183294740.1">
    <property type="nucleotide sequence ID" value="NZ_JACHVX010000001.1"/>
</dbReference>
<dbReference type="Proteomes" id="UP000518206">
    <property type="component" value="Unassembled WGS sequence"/>
</dbReference>
<accession>A0A7W4UDY0</accession>
<feature type="transmembrane region" description="Helical" evidence="1">
    <location>
        <begin position="86"/>
        <end position="105"/>
    </location>
</feature>
<keyword evidence="1" id="KW-0812">Transmembrane</keyword>
<reference evidence="2 3" key="1">
    <citation type="submission" date="2020-08" db="EMBL/GenBank/DDBJ databases">
        <title>The Agave Microbiome: Exploring the role of microbial communities in plant adaptations to desert environments.</title>
        <authorList>
            <person name="Partida-Martinez L.P."/>
        </authorList>
    </citation>
    <scope>NUCLEOTIDE SEQUENCE [LARGE SCALE GENOMIC DNA]</scope>
    <source>
        <strain evidence="2 3">RAS26</strain>
    </source>
</reference>
<name>A0A7W4UDY0_9CELL</name>
<reference evidence="2 3" key="2">
    <citation type="submission" date="2020-08" db="EMBL/GenBank/DDBJ databases">
        <authorList>
            <person name="Partida-Martinez L."/>
            <person name="Huntemann M."/>
            <person name="Clum A."/>
            <person name="Wang J."/>
            <person name="Palaniappan K."/>
            <person name="Ritter S."/>
            <person name="Chen I.-M."/>
            <person name="Stamatis D."/>
            <person name="Reddy T."/>
            <person name="O'Malley R."/>
            <person name="Daum C."/>
            <person name="Shapiro N."/>
            <person name="Ivanova N."/>
            <person name="Kyrpides N."/>
            <person name="Woyke T."/>
        </authorList>
    </citation>
    <scope>NUCLEOTIDE SEQUENCE [LARGE SCALE GENOMIC DNA]</scope>
    <source>
        <strain evidence="2 3">RAS26</strain>
    </source>
</reference>
<dbReference type="EMBL" id="JACHVX010000001">
    <property type="protein sequence ID" value="MBB2921783.1"/>
    <property type="molecule type" value="Genomic_DNA"/>
</dbReference>
<sequence>MPASPPPAGVLIPGHLRLTSAGQRWRLADRHFRISGTWLARGVAPWRWVCALMLCASLPAGSTAVHGTAALRPFPQPAVEGVWKGIARDLTLLAAVLVFCVAVVGMPVGPLVAVLSPILAATGVWVIENRRVLRLSWRCRKDQRHATELLVASGHAGPIVWCDVLSAQDADDAVALGRLWLAHADSAGIALVTSGAAAQVLDPSDAGDFRPVRPGADVPLVLRVPRSATVHVPVV</sequence>
<protein>
    <submittedName>
        <fullName evidence="2">Uncharacterized protein</fullName>
    </submittedName>
</protein>
<evidence type="ECO:0000256" key="1">
    <source>
        <dbReference type="SAM" id="Phobius"/>
    </source>
</evidence>
<organism evidence="2 3">
    <name type="scientific">Cellulomonas cellasea</name>
    <dbReference type="NCBI Taxonomy" id="43670"/>
    <lineage>
        <taxon>Bacteria</taxon>
        <taxon>Bacillati</taxon>
        <taxon>Actinomycetota</taxon>
        <taxon>Actinomycetes</taxon>
        <taxon>Micrococcales</taxon>
        <taxon>Cellulomonadaceae</taxon>
        <taxon>Cellulomonas</taxon>
    </lineage>
</organism>
<keyword evidence="1" id="KW-0472">Membrane</keyword>
<keyword evidence="1" id="KW-1133">Transmembrane helix</keyword>
<evidence type="ECO:0000313" key="3">
    <source>
        <dbReference type="Proteomes" id="UP000518206"/>
    </source>
</evidence>